<reference evidence="4 7" key="2">
    <citation type="submission" date="2020-04" db="EMBL/GenBank/DDBJ databases">
        <authorList>
            <person name="Hitch T.C.A."/>
            <person name="Wylensek D."/>
            <person name="Clavel T."/>
        </authorList>
    </citation>
    <scope>NUCLEOTIDE SEQUENCE [LARGE SCALE GENOMIC DNA]</scope>
    <source>
        <strain evidence="4 7">COR2-253-APC-1A</strain>
    </source>
</reference>
<gene>
    <name evidence="5" type="ORF">C8D82_12210</name>
    <name evidence="4" type="ORF">HF882_06420</name>
</gene>
<evidence type="ECO:0000259" key="2">
    <source>
        <dbReference type="Pfam" id="PF00156"/>
    </source>
</evidence>
<dbReference type="InterPro" id="IPR051910">
    <property type="entry name" value="ComF/GntX_DNA_util-trans"/>
</dbReference>
<feature type="domain" description="Double zinc ribbon" evidence="3">
    <location>
        <begin position="17"/>
        <end position="65"/>
    </location>
</feature>
<evidence type="ECO:0000259" key="3">
    <source>
        <dbReference type="Pfam" id="PF18912"/>
    </source>
</evidence>
<organism evidence="5 6">
    <name type="scientific">Victivallis vadensis</name>
    <dbReference type="NCBI Taxonomy" id="172901"/>
    <lineage>
        <taxon>Bacteria</taxon>
        <taxon>Pseudomonadati</taxon>
        <taxon>Lentisphaerota</taxon>
        <taxon>Lentisphaeria</taxon>
        <taxon>Victivallales</taxon>
        <taxon>Victivallaceae</taxon>
        <taxon>Victivallis</taxon>
    </lineage>
</organism>
<name>A0A2U1ART4_9BACT</name>
<dbReference type="Proteomes" id="UP000576225">
    <property type="component" value="Unassembled WGS sequence"/>
</dbReference>
<dbReference type="PANTHER" id="PTHR47505">
    <property type="entry name" value="DNA UTILIZATION PROTEIN YHGH"/>
    <property type="match status" value="1"/>
</dbReference>
<sequence length="238" mass="26304">MKELFFRFAAWFNLFPCPLCRTGDGGGRNRICPECRKEFRVFEEPFCPGCGGTLDGLMAVCGKCLAEEKRPWVGARTLFEYRGAARRMLHEFKFGGRPELARPLGELAAEALQGAKFSPELVVPVPLHPLRLYGRGYNQAGLFAEVAARTLHAKYCDALSRAKRTRKQSSLNKEARRRNPAGAFRVRTPEAIRGKRILLVDDVFTTGATLAAAAKTLLAAGSGPVFILTAARTPAYRR</sequence>
<dbReference type="InterPro" id="IPR000836">
    <property type="entry name" value="PRTase_dom"/>
</dbReference>
<accession>A0A2U1ART4</accession>
<dbReference type="GeneID" id="78296048"/>
<dbReference type="SUPFAM" id="SSF53271">
    <property type="entry name" value="PRTase-like"/>
    <property type="match status" value="1"/>
</dbReference>
<dbReference type="OrthoDB" id="9779910at2"/>
<dbReference type="Pfam" id="PF00156">
    <property type="entry name" value="Pribosyltran"/>
    <property type="match status" value="1"/>
</dbReference>
<dbReference type="CDD" id="cd06223">
    <property type="entry name" value="PRTases_typeI"/>
    <property type="match status" value="1"/>
</dbReference>
<dbReference type="Gene3D" id="3.40.50.2020">
    <property type="match status" value="1"/>
</dbReference>
<comment type="caution">
    <text evidence="5">The sequence shown here is derived from an EMBL/GenBank/DDBJ whole genome shotgun (WGS) entry which is preliminary data.</text>
</comment>
<dbReference type="PANTHER" id="PTHR47505:SF1">
    <property type="entry name" value="DNA UTILIZATION PROTEIN YHGH"/>
    <property type="match status" value="1"/>
</dbReference>
<evidence type="ECO:0000313" key="5">
    <source>
        <dbReference type="EMBL" id="PVY39136.1"/>
    </source>
</evidence>
<dbReference type="Pfam" id="PF18912">
    <property type="entry name" value="DZR_2"/>
    <property type="match status" value="1"/>
</dbReference>
<dbReference type="EMBL" id="JABAEW010000009">
    <property type="protein sequence ID" value="NMD86216.1"/>
    <property type="molecule type" value="Genomic_DNA"/>
</dbReference>
<feature type="domain" description="Phosphoribosyltransferase" evidence="2">
    <location>
        <begin position="143"/>
        <end position="222"/>
    </location>
</feature>
<reference evidence="5 6" key="1">
    <citation type="submission" date="2018-04" db="EMBL/GenBank/DDBJ databases">
        <title>Genomic Encyclopedia of Type Strains, Phase IV (KMG-IV): sequencing the most valuable type-strain genomes for metagenomic binning, comparative biology and taxonomic classification.</title>
        <authorList>
            <person name="Goeker M."/>
        </authorList>
    </citation>
    <scope>NUCLEOTIDE SEQUENCE [LARGE SCALE GENOMIC DNA]</scope>
    <source>
        <strain evidence="5 6">DSM 14823</strain>
    </source>
</reference>
<comment type="similarity">
    <text evidence="1">Belongs to the ComF/GntX family.</text>
</comment>
<dbReference type="AlphaFoldDB" id="A0A2U1ART4"/>
<dbReference type="EMBL" id="QEKH01000022">
    <property type="protein sequence ID" value="PVY39136.1"/>
    <property type="molecule type" value="Genomic_DNA"/>
</dbReference>
<proteinExistence type="inferred from homology"/>
<dbReference type="InterPro" id="IPR044005">
    <property type="entry name" value="DZR_2"/>
</dbReference>
<keyword evidence="6" id="KW-1185">Reference proteome</keyword>
<evidence type="ECO:0000256" key="1">
    <source>
        <dbReference type="ARBA" id="ARBA00008007"/>
    </source>
</evidence>
<evidence type="ECO:0000313" key="6">
    <source>
        <dbReference type="Proteomes" id="UP000245959"/>
    </source>
</evidence>
<dbReference type="RefSeq" id="WP_116884758.1">
    <property type="nucleotide sequence ID" value="NZ_CABMMC010000010.1"/>
</dbReference>
<dbReference type="InterPro" id="IPR029057">
    <property type="entry name" value="PRTase-like"/>
</dbReference>
<evidence type="ECO:0000313" key="7">
    <source>
        <dbReference type="Proteomes" id="UP000576225"/>
    </source>
</evidence>
<protein>
    <submittedName>
        <fullName evidence="5">ComF family protein</fullName>
    </submittedName>
</protein>
<dbReference type="Proteomes" id="UP000245959">
    <property type="component" value="Unassembled WGS sequence"/>
</dbReference>
<evidence type="ECO:0000313" key="4">
    <source>
        <dbReference type="EMBL" id="NMD86216.1"/>
    </source>
</evidence>